<keyword evidence="1" id="KW-0472">Membrane</keyword>
<organism evidence="2 3">
    <name type="scientific">Elizabethkingia bruuniana</name>
    <dbReference type="NCBI Taxonomy" id="1756149"/>
    <lineage>
        <taxon>Bacteria</taxon>
        <taxon>Pseudomonadati</taxon>
        <taxon>Bacteroidota</taxon>
        <taxon>Flavobacteriia</taxon>
        <taxon>Flavobacteriales</taxon>
        <taxon>Weeksellaceae</taxon>
        <taxon>Elizabethkingia</taxon>
    </lineage>
</organism>
<keyword evidence="3" id="KW-1185">Reference proteome</keyword>
<keyword evidence="1" id="KW-0812">Transmembrane</keyword>
<feature type="transmembrane region" description="Helical" evidence="1">
    <location>
        <begin position="7"/>
        <end position="27"/>
    </location>
</feature>
<evidence type="ECO:0000313" key="3">
    <source>
        <dbReference type="Proteomes" id="UP000595426"/>
    </source>
</evidence>
<feature type="transmembrane region" description="Helical" evidence="1">
    <location>
        <begin position="63"/>
        <end position="85"/>
    </location>
</feature>
<evidence type="ECO:0000313" key="2">
    <source>
        <dbReference type="EMBL" id="QQN57428.1"/>
    </source>
</evidence>
<reference evidence="2 3" key="1">
    <citation type="submission" date="2020-12" db="EMBL/GenBank/DDBJ databases">
        <title>FDA dAtabase for Regulatory Grade micrObial Sequences (FDA-ARGOS): Supporting development and validation of Infectious Disease Dx tests.</title>
        <authorList>
            <person name="Kerrigan L."/>
            <person name="Long C."/>
            <person name="Tallon L."/>
            <person name="Sadzewicz L."/>
            <person name="Zhao X."/>
            <person name="Boylan J."/>
            <person name="Ott S."/>
            <person name="Bowen H."/>
            <person name="Vavikolanu K."/>
            <person name="Mehta A."/>
            <person name="Aluvathingal J."/>
            <person name="Nadendla S."/>
            <person name="Yan Y."/>
            <person name="Sichtig H."/>
        </authorList>
    </citation>
    <scope>NUCLEOTIDE SEQUENCE [LARGE SCALE GENOMIC DNA]</scope>
    <source>
        <strain evidence="2 3">FDAARGOS_1031</strain>
    </source>
</reference>
<dbReference type="RefSeq" id="WP_034871344.1">
    <property type="nucleotide sequence ID" value="NZ_CBCSDR010000005.1"/>
</dbReference>
<dbReference type="KEGG" id="egm:AYC65_02445"/>
<dbReference type="GeneID" id="93131743"/>
<dbReference type="AlphaFoldDB" id="A0A7T7UWB4"/>
<keyword evidence="1" id="KW-1133">Transmembrane helix</keyword>
<name>A0A7T7UWB4_9FLAO</name>
<dbReference type="Proteomes" id="UP000595426">
    <property type="component" value="Chromosome"/>
</dbReference>
<proteinExistence type="predicted"/>
<dbReference type="OrthoDB" id="1453326at2"/>
<gene>
    <name evidence="2" type="ORF">I6H88_13345</name>
</gene>
<dbReference type="EMBL" id="CP067018">
    <property type="protein sequence ID" value="QQN57428.1"/>
    <property type="molecule type" value="Genomic_DNA"/>
</dbReference>
<protein>
    <submittedName>
        <fullName evidence="2">Uncharacterized protein</fullName>
    </submittedName>
</protein>
<accession>A0A7T7UWB4</accession>
<sequence>MKTVKILRNILFIVGLVLLAFDFLLVLPEYYACKNAYEGEEATTIWGYKVDCIGDSAEFTLVFFQLTGCWILGIFIIIAILHLVYKKQKKNVRSIQR</sequence>
<evidence type="ECO:0000256" key="1">
    <source>
        <dbReference type="SAM" id="Phobius"/>
    </source>
</evidence>